<feature type="domain" description="Fe-containing alcohol dehydrogenase-like C-terminal" evidence="5">
    <location>
        <begin position="166"/>
        <end position="345"/>
    </location>
</feature>
<evidence type="ECO:0000256" key="2">
    <source>
        <dbReference type="ARBA" id="ARBA00023002"/>
    </source>
</evidence>
<dbReference type="Proteomes" id="UP000198693">
    <property type="component" value="Unassembled WGS sequence"/>
</dbReference>
<keyword evidence="2" id="KW-0560">Oxidoreductase</keyword>
<dbReference type="PANTHER" id="PTHR11496:SF102">
    <property type="entry name" value="ALCOHOL DEHYDROGENASE 4"/>
    <property type="match status" value="1"/>
</dbReference>
<proteinExistence type="inferred from homology"/>
<evidence type="ECO:0000259" key="4">
    <source>
        <dbReference type="Pfam" id="PF00465"/>
    </source>
</evidence>
<dbReference type="RefSeq" id="WP_089796467.1">
    <property type="nucleotide sequence ID" value="NZ_FPBP01000009.1"/>
</dbReference>
<evidence type="ECO:0000256" key="3">
    <source>
        <dbReference type="ARBA" id="ARBA00023027"/>
    </source>
</evidence>
<dbReference type="GO" id="GO:0004022">
    <property type="term" value="F:alcohol dehydrogenase (NAD+) activity"/>
    <property type="evidence" value="ECO:0007669"/>
    <property type="project" value="TreeGrafter"/>
</dbReference>
<comment type="similarity">
    <text evidence="1">Belongs to the iron-containing alcohol dehydrogenase family.</text>
</comment>
<gene>
    <name evidence="6" type="ORF">SAMN04487955_109121</name>
</gene>
<organism evidence="6 7">
    <name type="scientific">Halomonas korlensis</name>
    <dbReference type="NCBI Taxonomy" id="463301"/>
    <lineage>
        <taxon>Bacteria</taxon>
        <taxon>Pseudomonadati</taxon>
        <taxon>Pseudomonadota</taxon>
        <taxon>Gammaproteobacteria</taxon>
        <taxon>Oceanospirillales</taxon>
        <taxon>Halomonadaceae</taxon>
        <taxon>Halomonas</taxon>
    </lineage>
</organism>
<dbReference type="Gene3D" id="1.20.1090.10">
    <property type="entry name" value="Dehydroquinate synthase-like - alpha domain"/>
    <property type="match status" value="1"/>
</dbReference>
<keyword evidence="3" id="KW-0520">NAD</keyword>
<dbReference type="SUPFAM" id="SSF56796">
    <property type="entry name" value="Dehydroquinate synthase-like"/>
    <property type="match status" value="1"/>
</dbReference>
<dbReference type="InterPro" id="IPR001670">
    <property type="entry name" value="ADH_Fe/GldA"/>
</dbReference>
<dbReference type="STRING" id="463301.SAMN04487955_109121"/>
<evidence type="ECO:0000256" key="1">
    <source>
        <dbReference type="ARBA" id="ARBA00007358"/>
    </source>
</evidence>
<dbReference type="OrthoDB" id="3812122at2"/>
<dbReference type="InterPro" id="IPR056798">
    <property type="entry name" value="ADH_Fe_C"/>
</dbReference>
<dbReference type="Pfam" id="PF25137">
    <property type="entry name" value="ADH_Fe_C"/>
    <property type="match status" value="1"/>
</dbReference>
<sequence length="359" mass="37836">MTPFTYNGLPSRVIFGHGTLSRLAEEVASLGCHRVLVLSTPEQEGQARQVLEHLGERGAGIFAEARMHTPVEVTEKALPIIASLDIDGVVAIGGGSTIGLGKAIALRTDLPQVVIPTTYAGSEMTPILGETQNGLKATQRTLKVLPEVVVYDVDLTLGLPVGMSGTSGINAIAHAVEALYAQDRNPVISLMAEEGITALARSLPIIAGNPGDHDARSDALYGAWLCGACLGSVGMSLHHKLCHTLGGSFDLPHAETHTIVLPHAVAYNAEAAPEAMARIARALGNRDAAGGLYDLASAVGAPLALRDIGMQARDIDRATEIATRNPYWNPREIETDAIHRLLSDAHAGRRPTTMEAIES</sequence>
<dbReference type="InterPro" id="IPR034786">
    <property type="entry name" value="MAR"/>
</dbReference>
<evidence type="ECO:0000259" key="5">
    <source>
        <dbReference type="Pfam" id="PF25137"/>
    </source>
</evidence>
<accession>A0A1I7J6Y7</accession>
<dbReference type="GO" id="GO:0018506">
    <property type="term" value="F:maleylacetate reductase activity"/>
    <property type="evidence" value="ECO:0007669"/>
    <property type="project" value="InterPro"/>
</dbReference>
<dbReference type="Gene3D" id="3.40.50.1970">
    <property type="match status" value="1"/>
</dbReference>
<keyword evidence="7" id="KW-1185">Reference proteome</keyword>
<dbReference type="InterPro" id="IPR039697">
    <property type="entry name" value="Alcohol_dehydrogenase_Fe"/>
</dbReference>
<reference evidence="7" key="1">
    <citation type="submission" date="2016-10" db="EMBL/GenBank/DDBJ databases">
        <authorList>
            <person name="Varghese N."/>
            <person name="Submissions S."/>
        </authorList>
    </citation>
    <scope>NUCLEOTIDE SEQUENCE [LARGE SCALE GENOMIC DNA]</scope>
    <source>
        <strain evidence="7">CGMCC 1.6981</strain>
    </source>
</reference>
<dbReference type="EMBL" id="FPBP01000009">
    <property type="protein sequence ID" value="SFU80917.1"/>
    <property type="molecule type" value="Genomic_DNA"/>
</dbReference>
<dbReference type="CDD" id="cd08177">
    <property type="entry name" value="MAR"/>
    <property type="match status" value="1"/>
</dbReference>
<dbReference type="Pfam" id="PF00465">
    <property type="entry name" value="Fe-ADH"/>
    <property type="match status" value="1"/>
</dbReference>
<name>A0A1I7J6Y7_9GAMM</name>
<dbReference type="GO" id="GO:0046872">
    <property type="term" value="F:metal ion binding"/>
    <property type="evidence" value="ECO:0007669"/>
    <property type="project" value="InterPro"/>
</dbReference>
<evidence type="ECO:0000313" key="7">
    <source>
        <dbReference type="Proteomes" id="UP000198693"/>
    </source>
</evidence>
<dbReference type="PANTHER" id="PTHR11496">
    <property type="entry name" value="ALCOHOL DEHYDROGENASE"/>
    <property type="match status" value="1"/>
</dbReference>
<evidence type="ECO:0000313" key="6">
    <source>
        <dbReference type="EMBL" id="SFU80917.1"/>
    </source>
</evidence>
<feature type="domain" description="Alcohol dehydrogenase iron-type/glycerol dehydrogenase GldA" evidence="4">
    <location>
        <begin position="10"/>
        <end position="152"/>
    </location>
</feature>
<protein>
    <submittedName>
        <fullName evidence="6">Alcohol dehydrogenase, class IV</fullName>
    </submittedName>
</protein>
<dbReference type="AlphaFoldDB" id="A0A1I7J6Y7"/>